<dbReference type="AlphaFoldDB" id="A0A1A9VHV9"/>
<accession>A0A1A9VHV9</accession>
<sequence>MDIIKEIHSKYSALESEVDNQLDIIKREENKLAKQNARSLEKSSTQQTVKILSYEEALARNNNLLKSLEIAKARLRSRSTYSPVEGILRKALDNFEREFQMSFDANNTNETGETLNDDTYDNMN</sequence>
<evidence type="ECO:0000313" key="4">
    <source>
        <dbReference type="Proteomes" id="UP000078200"/>
    </source>
</evidence>
<feature type="region of interest" description="Disordered" evidence="2">
    <location>
        <begin position="104"/>
        <end position="124"/>
    </location>
</feature>
<keyword evidence="1" id="KW-0175">Coiled coil</keyword>
<name>A0A1A9VHV9_GLOAU</name>
<evidence type="ECO:0000256" key="2">
    <source>
        <dbReference type="SAM" id="MobiDB-lite"/>
    </source>
</evidence>
<proteinExistence type="predicted"/>
<feature type="compositionally biased region" description="Polar residues" evidence="2">
    <location>
        <begin position="104"/>
        <end position="114"/>
    </location>
</feature>
<organism evidence="3 4">
    <name type="scientific">Glossina austeni</name>
    <name type="common">Savannah tsetse fly</name>
    <dbReference type="NCBI Taxonomy" id="7395"/>
    <lineage>
        <taxon>Eukaryota</taxon>
        <taxon>Metazoa</taxon>
        <taxon>Ecdysozoa</taxon>
        <taxon>Arthropoda</taxon>
        <taxon>Hexapoda</taxon>
        <taxon>Insecta</taxon>
        <taxon>Pterygota</taxon>
        <taxon>Neoptera</taxon>
        <taxon>Endopterygota</taxon>
        <taxon>Diptera</taxon>
        <taxon>Brachycera</taxon>
        <taxon>Muscomorpha</taxon>
        <taxon>Hippoboscoidea</taxon>
        <taxon>Glossinidae</taxon>
        <taxon>Glossina</taxon>
    </lineage>
</organism>
<evidence type="ECO:0000256" key="1">
    <source>
        <dbReference type="SAM" id="Coils"/>
    </source>
</evidence>
<reference evidence="3" key="1">
    <citation type="submission" date="2020-05" db="UniProtKB">
        <authorList>
            <consortium name="EnsemblMetazoa"/>
        </authorList>
    </citation>
    <scope>IDENTIFICATION</scope>
    <source>
        <strain evidence="3">TTRI</strain>
    </source>
</reference>
<evidence type="ECO:0000313" key="3">
    <source>
        <dbReference type="EnsemblMetazoa" id="GAUT037974-PA"/>
    </source>
</evidence>
<dbReference type="EnsemblMetazoa" id="GAUT037974-RA">
    <property type="protein sequence ID" value="GAUT037974-PA"/>
    <property type="gene ID" value="GAUT037974"/>
</dbReference>
<feature type="compositionally biased region" description="Acidic residues" evidence="2">
    <location>
        <begin position="115"/>
        <end position="124"/>
    </location>
</feature>
<dbReference type="VEuPathDB" id="VectorBase:GAUT037974"/>
<keyword evidence="4" id="KW-1185">Reference proteome</keyword>
<dbReference type="Proteomes" id="UP000078200">
    <property type="component" value="Unassembled WGS sequence"/>
</dbReference>
<feature type="coiled-coil region" evidence="1">
    <location>
        <begin position="11"/>
        <end position="78"/>
    </location>
</feature>
<protein>
    <submittedName>
        <fullName evidence="3">Uncharacterized protein</fullName>
    </submittedName>
</protein>